<keyword evidence="1" id="KW-0812">Transmembrane</keyword>
<feature type="transmembrane region" description="Helical" evidence="1">
    <location>
        <begin position="12"/>
        <end position="32"/>
    </location>
</feature>
<gene>
    <name evidence="2" type="ORF">CUNI_LOCUS9625</name>
</gene>
<reference evidence="2" key="1">
    <citation type="submission" date="2021-04" db="EMBL/GenBank/DDBJ databases">
        <authorList>
            <consortium name="Molecular Ecology Group"/>
        </authorList>
    </citation>
    <scope>NUCLEOTIDE SEQUENCE</scope>
</reference>
<feature type="non-terminal residue" evidence="2">
    <location>
        <position position="69"/>
    </location>
</feature>
<evidence type="ECO:0000256" key="1">
    <source>
        <dbReference type="SAM" id="Phobius"/>
    </source>
</evidence>
<sequence>MASYLRCLRACVAPFFVVYTILVTYFLAQSAWDDVSSRLRRRSDARFLDVLVQEERRHLRSFQDVVKNY</sequence>
<organism evidence="2 3">
    <name type="scientific">Candidula unifasciata</name>
    <dbReference type="NCBI Taxonomy" id="100452"/>
    <lineage>
        <taxon>Eukaryota</taxon>
        <taxon>Metazoa</taxon>
        <taxon>Spiralia</taxon>
        <taxon>Lophotrochozoa</taxon>
        <taxon>Mollusca</taxon>
        <taxon>Gastropoda</taxon>
        <taxon>Heterobranchia</taxon>
        <taxon>Euthyneura</taxon>
        <taxon>Panpulmonata</taxon>
        <taxon>Eupulmonata</taxon>
        <taxon>Stylommatophora</taxon>
        <taxon>Helicina</taxon>
        <taxon>Helicoidea</taxon>
        <taxon>Geomitridae</taxon>
        <taxon>Candidula</taxon>
    </lineage>
</organism>
<keyword evidence="1" id="KW-0472">Membrane</keyword>
<dbReference type="EMBL" id="CAJHNH020001688">
    <property type="protein sequence ID" value="CAG5124067.1"/>
    <property type="molecule type" value="Genomic_DNA"/>
</dbReference>
<evidence type="ECO:0000313" key="2">
    <source>
        <dbReference type="EMBL" id="CAG5124067.1"/>
    </source>
</evidence>
<accession>A0A8S3Z3I6</accession>
<dbReference type="Proteomes" id="UP000678393">
    <property type="component" value="Unassembled WGS sequence"/>
</dbReference>
<name>A0A8S3Z3I6_9EUPU</name>
<protein>
    <submittedName>
        <fullName evidence="2">Uncharacterized protein</fullName>
    </submittedName>
</protein>
<evidence type="ECO:0000313" key="3">
    <source>
        <dbReference type="Proteomes" id="UP000678393"/>
    </source>
</evidence>
<proteinExistence type="predicted"/>
<dbReference type="AlphaFoldDB" id="A0A8S3Z3I6"/>
<keyword evidence="3" id="KW-1185">Reference proteome</keyword>
<keyword evidence="1" id="KW-1133">Transmembrane helix</keyword>
<comment type="caution">
    <text evidence="2">The sequence shown here is derived from an EMBL/GenBank/DDBJ whole genome shotgun (WGS) entry which is preliminary data.</text>
</comment>
<dbReference type="OrthoDB" id="10579947at2759"/>